<feature type="repeat" description="RCC1" evidence="8">
    <location>
        <begin position="781"/>
        <end position="849"/>
    </location>
</feature>
<dbReference type="InterPro" id="IPR038350">
    <property type="entry name" value="Orai_sf"/>
</dbReference>
<dbReference type="OrthoDB" id="9909019at2759"/>
<evidence type="ECO:0000256" key="3">
    <source>
        <dbReference type="ARBA" id="ARBA00022679"/>
    </source>
</evidence>
<comment type="caution">
    <text evidence="12">The sequence shown here is derived from an EMBL/GenBank/DDBJ whole genome shotgun (WGS) entry which is preliminary data.</text>
</comment>
<comment type="subcellular location">
    <subcellularLocation>
        <location evidence="1">Membrane</location>
        <topology evidence="1">Multi-pass membrane protein</topology>
    </subcellularLocation>
</comment>
<evidence type="ECO:0000256" key="9">
    <source>
        <dbReference type="SAM" id="MobiDB-lite"/>
    </source>
</evidence>
<dbReference type="Gene3D" id="2.130.10.30">
    <property type="entry name" value="Regulator of chromosome condensation 1/beta-lactamase-inhibitor protein II"/>
    <property type="match status" value="1"/>
</dbReference>
<dbReference type="Proteomes" id="UP000277300">
    <property type="component" value="Unassembled WGS sequence"/>
</dbReference>
<proteinExistence type="inferred from homology"/>
<dbReference type="InterPro" id="IPR000408">
    <property type="entry name" value="Reg_chr_condens"/>
</dbReference>
<evidence type="ECO:0000256" key="8">
    <source>
        <dbReference type="PROSITE-ProRule" id="PRU00235"/>
    </source>
</evidence>
<feature type="transmembrane region" description="Helical" evidence="10">
    <location>
        <begin position="36"/>
        <end position="57"/>
    </location>
</feature>
<evidence type="ECO:0000256" key="1">
    <source>
        <dbReference type="ARBA" id="ARBA00004141"/>
    </source>
</evidence>
<feature type="transmembrane region" description="Helical" evidence="10">
    <location>
        <begin position="1180"/>
        <end position="1201"/>
    </location>
</feature>
<name>A0A3F2RI40_9STRA</name>
<keyword evidence="6 10" id="KW-0472">Membrane</keyword>
<dbReference type="GO" id="GO:0016409">
    <property type="term" value="F:palmitoyltransferase activity"/>
    <property type="evidence" value="ECO:0007669"/>
    <property type="project" value="InterPro"/>
</dbReference>
<dbReference type="InterPro" id="IPR001594">
    <property type="entry name" value="Palmitoyltrfase_DHHC"/>
</dbReference>
<evidence type="ECO:0000256" key="7">
    <source>
        <dbReference type="ARBA" id="ARBA00023315"/>
    </source>
</evidence>
<dbReference type="SUPFAM" id="SSF50985">
    <property type="entry name" value="RCC1/BLIP-II"/>
    <property type="match status" value="1"/>
</dbReference>
<evidence type="ECO:0000256" key="2">
    <source>
        <dbReference type="ARBA" id="ARBA00008062"/>
    </source>
</evidence>
<evidence type="ECO:0000313" key="13">
    <source>
        <dbReference type="Proteomes" id="UP000277300"/>
    </source>
</evidence>
<feature type="transmembrane region" description="Helical" evidence="10">
    <location>
        <begin position="1402"/>
        <end position="1420"/>
    </location>
</feature>
<evidence type="ECO:0000256" key="4">
    <source>
        <dbReference type="ARBA" id="ARBA00022692"/>
    </source>
</evidence>
<dbReference type="PROSITE" id="PS50216">
    <property type="entry name" value="DHHC"/>
    <property type="match status" value="1"/>
</dbReference>
<dbReference type="Gene3D" id="1.20.140.140">
    <property type="entry name" value="Calcium release-activated calcium channel protein Orai"/>
    <property type="match status" value="1"/>
</dbReference>
<dbReference type="InterPro" id="IPR037191">
    <property type="entry name" value="VPS9_dom_sf"/>
</dbReference>
<dbReference type="GO" id="GO:0016020">
    <property type="term" value="C:membrane"/>
    <property type="evidence" value="ECO:0007669"/>
    <property type="project" value="UniProtKB-SubCell"/>
</dbReference>
<accession>A0A3F2RI40</accession>
<evidence type="ECO:0000256" key="5">
    <source>
        <dbReference type="ARBA" id="ARBA00022989"/>
    </source>
</evidence>
<dbReference type="EMBL" id="MBDO02000311">
    <property type="protein sequence ID" value="RLN57352.1"/>
    <property type="molecule type" value="Genomic_DNA"/>
</dbReference>
<keyword evidence="7" id="KW-0012">Acyltransferase</keyword>
<feature type="transmembrane region" description="Helical" evidence="10">
    <location>
        <begin position="1426"/>
        <end position="1448"/>
    </location>
</feature>
<dbReference type="PROSITE" id="PS50012">
    <property type="entry name" value="RCC1_3"/>
    <property type="match status" value="2"/>
</dbReference>
<protein>
    <recommendedName>
        <fullName evidence="11">Palmitoyltransferase DHHC domain-containing protein</fullName>
    </recommendedName>
</protein>
<gene>
    <name evidence="12" type="ORF">BBP00_00007540</name>
</gene>
<comment type="similarity">
    <text evidence="2">Belongs to the Orai family.</text>
</comment>
<organism evidence="12 13">
    <name type="scientific">Phytophthora kernoviae</name>
    <dbReference type="NCBI Taxonomy" id="325452"/>
    <lineage>
        <taxon>Eukaryota</taxon>
        <taxon>Sar</taxon>
        <taxon>Stramenopiles</taxon>
        <taxon>Oomycota</taxon>
        <taxon>Peronosporomycetes</taxon>
        <taxon>Peronosporales</taxon>
        <taxon>Peronosporaceae</taxon>
        <taxon>Phytophthora</taxon>
    </lineage>
</organism>
<feature type="region of interest" description="Disordered" evidence="9">
    <location>
        <begin position="1"/>
        <end position="33"/>
    </location>
</feature>
<dbReference type="SUPFAM" id="SSF109993">
    <property type="entry name" value="VPS9 domain"/>
    <property type="match status" value="1"/>
</dbReference>
<dbReference type="PANTHER" id="PTHR12246">
    <property type="entry name" value="PALMITOYLTRANSFERASE ZDHHC16"/>
    <property type="match status" value="1"/>
</dbReference>
<evidence type="ECO:0000313" key="12">
    <source>
        <dbReference type="EMBL" id="RLN57352.1"/>
    </source>
</evidence>
<dbReference type="InterPro" id="IPR039859">
    <property type="entry name" value="PFA4/ZDH16/20/ERF2-like"/>
</dbReference>
<dbReference type="PROSITE" id="PS00626">
    <property type="entry name" value="RCC1_2"/>
    <property type="match status" value="1"/>
</dbReference>
<dbReference type="Pfam" id="PF01529">
    <property type="entry name" value="DHHC"/>
    <property type="match status" value="1"/>
</dbReference>
<keyword evidence="4 10" id="KW-0812">Transmembrane</keyword>
<dbReference type="InterPro" id="IPR009091">
    <property type="entry name" value="RCC1/BLIP-II"/>
</dbReference>
<dbReference type="InterPro" id="IPR012446">
    <property type="entry name" value="CRAC_channel"/>
</dbReference>
<evidence type="ECO:0000259" key="11">
    <source>
        <dbReference type="Pfam" id="PF01529"/>
    </source>
</evidence>
<keyword evidence="3" id="KW-0808">Transferase</keyword>
<evidence type="ECO:0000256" key="10">
    <source>
        <dbReference type="SAM" id="Phobius"/>
    </source>
</evidence>
<feature type="repeat" description="RCC1" evidence="8">
    <location>
        <begin position="850"/>
        <end position="906"/>
    </location>
</feature>
<feature type="transmembrane region" description="Helical" evidence="10">
    <location>
        <begin position="1068"/>
        <end position="1088"/>
    </location>
</feature>
<sequence length="1496" mass="167132">MKAPTNYGSDNEETRFIRRVAAPDRPNSKRRQKKRLAVAGAALGLLAASAGIGYATLRTANTTSAMETMQLEADRAFVSKLGDAFHPSFETVDQNNDGIAAKEEILADLQRTESADVEKVKSSNLSGDIQENVLKLLEEKLKSDVDCARQASDQRQFPVTSKDAQMFYYLLDVFCPKVTIAVTPPEGDGESGLYNHFTENNAEQATAASTETEQTQVVDVVSPSGEEQQVIIEGEPEHGEQKVEIPNGEGSYTETQVHVTETSTGEEKLAIPDGEGGTTTVTMPETPPEMPGTETEQTQVVDVVSPSGEEQQVIIEGEPEHGEQKVEIPNGEGSYTETQVHVTETSTGEEKLAIPDGEGGTTAVTVPEEIPNGSFMTKDEFREWIKKHYADKFVGMAKQSETLAEEMKVDQNRVVGLQDCVYQAANKFGWYGVYERAPYFQDAVDWVENVCMASNARISMGDAFLLGLAADLKQTQRALPPHCLFCVPQPRSLLADEAISQDVLYTHFLTGAESEERRPGEYDTLNDKCVTVIGSHIHTGKGFGDRRQTLPAILKEEWETAVRELIHAGSFDDVEEDYRLQRRHGGGVSHLLQIQQVVECYLMESLHEMIFPHVVASCYEQDKKLRQVMYRMRHYTPEDFGLQKEFQCFASEARDILLSVTEKKTPLDMLLVFKTCIDRVSGAITRNVQLRRLDFEAYQLTTDDILDQLLFILVQAFNQVLRGTRPTEPDDPHSSVPAFSFPIAAVMTYISDYHFINSNTTALGFTIANFQVAIEYFLMHGRVFSWGCNKYGKLGRATEDALDSAQPGQLETDWTGWAMDMKSRIGGEEKSVVRRIAAGKDHSLVITSGGAGFTWGRGDSGQLGHSCYMDVDEPKQMMAISAAITDTCGLIDIAGGNDFSLFLLQNGTVYICGRDPSLNSNELLLSPTLLTLPSALEQENFGQIAAASPKAESPLKPLHVSPPRISFDKKPRNVEFGYEYDGLLTRSRMGGGPVRPLPLHKRDLERGERTEGQWQVVKALDGVFCMVTHHVLELVHLNGANFGFRWRDAAVDRDEDVPPPMCMMGPHWHMMLVTWSVFCFFASIVNLLTFPKASMVEFGTGVFLSGTCLACYALVGCSNPGIVKRIEMPPDETYTFCDHCETYRPEGALHCMDCRVCIEEYDHHCPWTGKCVGKGNVRYFYAWLLFLVLAFVYEVIEFTTYLLPPDGQRELLDSSDDSLEIVFPSCQVMASSVVNALFGSYDLRNAKQWRDEDMAHREQEIQWLNDDIVRAHQWRVADIERFLRREKMQSEYLVCEARAEQLSAVSEQCTLLCGFVVSAMCNVGLPDIVYANILYTYTISGTVVCVSMLICAVMCTNLQLAVTRYAAHTLEDSVRTMDMTQLEWESPFSMWWLNRCEKEQMTAYKFMLFGVALFFLYLGSVSWIQFYMSTGTSTSISSLSFIGFLYDLGRFRVLHFRRNTDGVRYPPVIVAVASGSAKNPVNPADVAQARGLEYRS</sequence>
<keyword evidence="5 10" id="KW-1133">Transmembrane helix</keyword>
<dbReference type="Pfam" id="PF00415">
    <property type="entry name" value="RCC1"/>
    <property type="match status" value="2"/>
</dbReference>
<dbReference type="Pfam" id="PF07856">
    <property type="entry name" value="Orai-1"/>
    <property type="match status" value="1"/>
</dbReference>
<reference evidence="12 13" key="1">
    <citation type="submission" date="2018-07" db="EMBL/GenBank/DDBJ databases">
        <title>Genome sequencing of oomycete isolates from Chile give support for New Zealand origin for Phytophthora kernoviae and make available the first Nothophytophthora sp. genome.</title>
        <authorList>
            <person name="Studholme D.J."/>
            <person name="Sanfuentes E."/>
            <person name="Panda P."/>
            <person name="Hill R."/>
            <person name="Sambles C."/>
            <person name="Grant M."/>
            <person name="Williams N.M."/>
            <person name="Mcdougal R.L."/>
        </authorList>
    </citation>
    <scope>NUCLEOTIDE SEQUENCE [LARGE SCALE GENOMIC DNA]</scope>
    <source>
        <strain evidence="12">Chile6</strain>
    </source>
</reference>
<feature type="transmembrane region" description="Helical" evidence="10">
    <location>
        <begin position="1334"/>
        <end position="1355"/>
    </location>
</feature>
<evidence type="ECO:0000256" key="6">
    <source>
        <dbReference type="ARBA" id="ARBA00023136"/>
    </source>
</evidence>
<feature type="domain" description="Palmitoyltransferase DHHC" evidence="11">
    <location>
        <begin position="1134"/>
        <end position="1215"/>
    </location>
</feature>